<dbReference type="InterPro" id="IPR006015">
    <property type="entry name" value="Universal_stress_UspA"/>
</dbReference>
<protein>
    <submittedName>
        <fullName evidence="3">Universal stress protein family protein</fullName>
    </submittedName>
</protein>
<evidence type="ECO:0000313" key="4">
    <source>
        <dbReference type="Proteomes" id="UP000204551"/>
    </source>
</evidence>
<organism evidence="3 4">
    <name type="scientific">Arenibacter algicola</name>
    <dbReference type="NCBI Taxonomy" id="616991"/>
    <lineage>
        <taxon>Bacteria</taxon>
        <taxon>Pseudomonadati</taxon>
        <taxon>Bacteroidota</taxon>
        <taxon>Flavobacteriia</taxon>
        <taxon>Flavobacteriales</taxon>
        <taxon>Flavobacteriaceae</taxon>
        <taxon>Arenibacter</taxon>
    </lineage>
</organism>
<dbReference type="KEGG" id="aalg:AREALGSMS7_03068"/>
<evidence type="ECO:0000256" key="1">
    <source>
        <dbReference type="ARBA" id="ARBA00008791"/>
    </source>
</evidence>
<reference evidence="3 4" key="1">
    <citation type="submission" date="2017-07" db="EMBL/GenBank/DDBJ databases">
        <title>Genome Sequence of Arenibacter algicola Strain SMS7 Isolated from a culture of the Diatom Skeletonema marinoi.</title>
        <authorList>
            <person name="Topel M."/>
            <person name="Pinder M.I.M."/>
            <person name="Johansson O.N."/>
            <person name="Kourtchenko O."/>
            <person name="Godhe A."/>
            <person name="Clarke A.K."/>
        </authorList>
    </citation>
    <scope>NUCLEOTIDE SEQUENCE [LARGE SCALE GENOMIC DNA]</scope>
    <source>
        <strain evidence="3 4">SMS7</strain>
    </source>
</reference>
<dbReference type="PRINTS" id="PR01438">
    <property type="entry name" value="UNVRSLSTRESS"/>
</dbReference>
<dbReference type="InterPro" id="IPR006016">
    <property type="entry name" value="UspA"/>
</dbReference>
<accession>A0A221UYR3</accession>
<comment type="similarity">
    <text evidence="1">Belongs to the universal stress protein A family.</text>
</comment>
<dbReference type="Gene3D" id="3.40.50.12370">
    <property type="match status" value="1"/>
</dbReference>
<dbReference type="EMBL" id="CP022515">
    <property type="protein sequence ID" value="ASO06499.1"/>
    <property type="molecule type" value="Genomic_DNA"/>
</dbReference>
<name>A0A221UYR3_9FLAO</name>
<dbReference type="Proteomes" id="UP000204551">
    <property type="component" value="Chromosome"/>
</dbReference>
<feature type="domain" description="UspA" evidence="2">
    <location>
        <begin position="1"/>
        <end position="146"/>
    </location>
</feature>
<proteinExistence type="inferred from homology"/>
<dbReference type="CDD" id="cd00293">
    <property type="entry name" value="USP-like"/>
    <property type="match status" value="1"/>
</dbReference>
<dbReference type="SUPFAM" id="SSF52402">
    <property type="entry name" value="Adenine nucleotide alpha hydrolases-like"/>
    <property type="match status" value="2"/>
</dbReference>
<gene>
    <name evidence="3" type="ORF">AREALGSMS7_03068</name>
</gene>
<sequence>MKQILVPTDFSENAWNALQYGLDLFQNTKCTFYLLHVNPVTGYSGAGSPVQKTSLTLKENHLNNSMDKLGSWMDRIEKLPVNTKHKFFPLIHFNYFIDTVRSEVQHKKIDLILMGTKGATGLRKATIGSYTSDVITKVRCPLLAVPEDVVYTRPREIVFLTDYQLNYDRKVLDLLIEMINMNKAVLRILHISKKEERLSEEQLKNKDFLQDYLLDVDHNFHSLTGTKLETAVQCFTESRDIAIISMVAKNLNFFQRILFRPAVEEISYHTKVPFLVLHE</sequence>
<dbReference type="RefSeq" id="WP_093978976.1">
    <property type="nucleotide sequence ID" value="NZ_CP022515.1"/>
</dbReference>
<dbReference type="PANTHER" id="PTHR46268">
    <property type="entry name" value="STRESS RESPONSE PROTEIN NHAX"/>
    <property type="match status" value="1"/>
</dbReference>
<dbReference type="AlphaFoldDB" id="A0A221UYR3"/>
<evidence type="ECO:0000313" key="3">
    <source>
        <dbReference type="EMBL" id="ASO06499.1"/>
    </source>
</evidence>
<dbReference type="PANTHER" id="PTHR46268:SF6">
    <property type="entry name" value="UNIVERSAL STRESS PROTEIN UP12"/>
    <property type="match status" value="1"/>
</dbReference>
<dbReference type="Pfam" id="PF00582">
    <property type="entry name" value="Usp"/>
    <property type="match status" value="1"/>
</dbReference>
<evidence type="ECO:0000259" key="2">
    <source>
        <dbReference type="Pfam" id="PF00582"/>
    </source>
</evidence>